<keyword evidence="1" id="KW-0238">DNA-binding</keyword>
<dbReference type="SMART" id="SM00530">
    <property type="entry name" value="HTH_XRE"/>
    <property type="match status" value="1"/>
</dbReference>
<name>A0A085GKQ9_EWIA3</name>
<dbReference type="SUPFAM" id="SSF47413">
    <property type="entry name" value="lambda repressor-like DNA-binding domains"/>
    <property type="match status" value="1"/>
</dbReference>
<evidence type="ECO:0000313" key="3">
    <source>
        <dbReference type="EMBL" id="KFC84304.1"/>
    </source>
</evidence>
<dbReference type="InterPro" id="IPR001387">
    <property type="entry name" value="Cro/C1-type_HTH"/>
</dbReference>
<dbReference type="GO" id="GO:0005829">
    <property type="term" value="C:cytosol"/>
    <property type="evidence" value="ECO:0007669"/>
    <property type="project" value="TreeGrafter"/>
</dbReference>
<dbReference type="PANTHER" id="PTHR46797">
    <property type="entry name" value="HTH-TYPE TRANSCRIPTIONAL REGULATOR"/>
    <property type="match status" value="1"/>
</dbReference>
<dbReference type="OrthoDB" id="9792093at2"/>
<comment type="caution">
    <text evidence="3">The sequence shown here is derived from an EMBL/GenBank/DDBJ whole genome shotgun (WGS) entry which is preliminary data.</text>
</comment>
<dbReference type="Gene3D" id="1.10.260.40">
    <property type="entry name" value="lambda repressor-like DNA-binding domains"/>
    <property type="match status" value="1"/>
</dbReference>
<gene>
    <name evidence="3" type="ORF">GEAM_0900</name>
</gene>
<reference evidence="3 4" key="1">
    <citation type="submission" date="2014-05" db="EMBL/GenBank/DDBJ databases">
        <title>ATOL: Assembling a taxonomically balanced genome-scale reconstruction of the evolutionary history of the Enterobacteriaceae.</title>
        <authorList>
            <person name="Plunkett G.III."/>
            <person name="Neeno-Eckwall E.C."/>
            <person name="Glasner J.D."/>
            <person name="Perna N.T."/>
        </authorList>
    </citation>
    <scope>NUCLEOTIDE SEQUENCE [LARGE SCALE GENOMIC DNA]</scope>
    <source>
        <strain evidence="3 4">ATCC 33852</strain>
    </source>
</reference>
<dbReference type="InterPro" id="IPR014710">
    <property type="entry name" value="RmlC-like_jellyroll"/>
</dbReference>
<sequence length="189" mass="20998">MEDENLNDDMRLAERLAWLRVNQGWSLEVLAAQTGISRATLSRIERGETSPTASLLGKLSAAYGLTTSRLLMALEDNPPELIRHGQQSVWRDTATGFERRSVSPPAHGYRVELMTGKLQAGATISYDSPPVAGLEQHVWVLEGVLELTLDQRQFRLEKGDSMRFLLFGTSAFHVPGPEDAHYLIAISRP</sequence>
<dbReference type="InterPro" id="IPR011051">
    <property type="entry name" value="RmlC_Cupin_sf"/>
</dbReference>
<dbReference type="Proteomes" id="UP000028640">
    <property type="component" value="Unassembled WGS sequence"/>
</dbReference>
<keyword evidence="4" id="KW-1185">Reference proteome</keyword>
<protein>
    <submittedName>
        <fullName evidence="3">XRE family transcriptional regulator</fullName>
    </submittedName>
</protein>
<evidence type="ECO:0000259" key="2">
    <source>
        <dbReference type="PROSITE" id="PS50943"/>
    </source>
</evidence>
<dbReference type="PROSITE" id="PS50943">
    <property type="entry name" value="HTH_CROC1"/>
    <property type="match status" value="1"/>
</dbReference>
<accession>A0A085GKQ9</accession>
<dbReference type="STRING" id="910964.GEAM_0900"/>
<dbReference type="GO" id="GO:0003700">
    <property type="term" value="F:DNA-binding transcription factor activity"/>
    <property type="evidence" value="ECO:0007669"/>
    <property type="project" value="TreeGrafter"/>
</dbReference>
<dbReference type="Pfam" id="PF01381">
    <property type="entry name" value="HTH_3"/>
    <property type="match status" value="1"/>
</dbReference>
<feature type="domain" description="HTH cro/C1-type" evidence="2">
    <location>
        <begin position="19"/>
        <end position="70"/>
    </location>
</feature>
<organism evidence="3 4">
    <name type="scientific">Ewingella americana (strain ATCC 33852 / DSM 4580 / CCUG 14506 / JCM 5911 / LMG 7869 / NCTC 12157 / CDC 1468-78)</name>
    <dbReference type="NCBI Taxonomy" id="910964"/>
    <lineage>
        <taxon>Bacteria</taxon>
        <taxon>Pseudomonadati</taxon>
        <taxon>Pseudomonadota</taxon>
        <taxon>Gammaproteobacteria</taxon>
        <taxon>Enterobacterales</taxon>
        <taxon>Yersiniaceae</taxon>
        <taxon>Ewingella</taxon>
    </lineage>
</organism>
<dbReference type="eggNOG" id="COG1396">
    <property type="taxonomic scope" value="Bacteria"/>
</dbReference>
<dbReference type="SUPFAM" id="SSF51182">
    <property type="entry name" value="RmlC-like cupins"/>
    <property type="match status" value="1"/>
</dbReference>
<dbReference type="RefSeq" id="WP_034788802.1">
    <property type="nucleotide sequence ID" value="NZ_JMPJ01000029.1"/>
</dbReference>
<dbReference type="CDD" id="cd00093">
    <property type="entry name" value="HTH_XRE"/>
    <property type="match status" value="1"/>
</dbReference>
<proteinExistence type="predicted"/>
<dbReference type="PANTHER" id="PTHR46797:SF10">
    <property type="entry name" value="BLR1115 PROTEIN"/>
    <property type="match status" value="1"/>
</dbReference>
<dbReference type="InterPro" id="IPR010982">
    <property type="entry name" value="Lambda_DNA-bd_dom_sf"/>
</dbReference>
<dbReference type="CDD" id="cd02209">
    <property type="entry name" value="cupin_XRE_C"/>
    <property type="match status" value="1"/>
</dbReference>
<evidence type="ECO:0000313" key="4">
    <source>
        <dbReference type="Proteomes" id="UP000028640"/>
    </source>
</evidence>
<dbReference type="GeneID" id="78379241"/>
<dbReference type="GO" id="GO:0003677">
    <property type="term" value="F:DNA binding"/>
    <property type="evidence" value="ECO:0007669"/>
    <property type="project" value="UniProtKB-KW"/>
</dbReference>
<dbReference type="InterPro" id="IPR050807">
    <property type="entry name" value="TransReg_Diox_bact_type"/>
</dbReference>
<evidence type="ECO:0000256" key="1">
    <source>
        <dbReference type="ARBA" id="ARBA00023125"/>
    </source>
</evidence>
<dbReference type="EMBL" id="JMPJ01000029">
    <property type="protein sequence ID" value="KFC84304.1"/>
    <property type="molecule type" value="Genomic_DNA"/>
</dbReference>
<dbReference type="Gene3D" id="2.60.120.10">
    <property type="entry name" value="Jelly Rolls"/>
    <property type="match status" value="1"/>
</dbReference>
<dbReference type="AlphaFoldDB" id="A0A085GKQ9"/>